<organism evidence="2 3">
    <name type="scientific">Pristionchus fissidentatus</name>
    <dbReference type="NCBI Taxonomy" id="1538716"/>
    <lineage>
        <taxon>Eukaryota</taxon>
        <taxon>Metazoa</taxon>
        <taxon>Ecdysozoa</taxon>
        <taxon>Nematoda</taxon>
        <taxon>Chromadorea</taxon>
        <taxon>Rhabditida</taxon>
        <taxon>Rhabditina</taxon>
        <taxon>Diplogasteromorpha</taxon>
        <taxon>Diplogasteroidea</taxon>
        <taxon>Neodiplogasteridae</taxon>
        <taxon>Pristionchus</taxon>
    </lineage>
</organism>
<dbReference type="Proteomes" id="UP001432322">
    <property type="component" value="Unassembled WGS sequence"/>
</dbReference>
<protein>
    <submittedName>
        <fullName evidence="2">Uncharacterized protein</fullName>
    </submittedName>
</protein>
<feature type="non-terminal residue" evidence="2">
    <location>
        <position position="81"/>
    </location>
</feature>
<reference evidence="2" key="1">
    <citation type="submission" date="2023-10" db="EMBL/GenBank/DDBJ databases">
        <title>Genome assembly of Pristionchus species.</title>
        <authorList>
            <person name="Yoshida K."/>
            <person name="Sommer R.J."/>
        </authorList>
    </citation>
    <scope>NUCLEOTIDE SEQUENCE</scope>
    <source>
        <strain evidence="2">RS5133</strain>
    </source>
</reference>
<keyword evidence="3" id="KW-1185">Reference proteome</keyword>
<feature type="transmembrane region" description="Helical" evidence="1">
    <location>
        <begin position="12"/>
        <end position="31"/>
    </location>
</feature>
<evidence type="ECO:0000256" key="1">
    <source>
        <dbReference type="SAM" id="Phobius"/>
    </source>
</evidence>
<dbReference type="AlphaFoldDB" id="A0AAV5UTF6"/>
<name>A0AAV5UTF6_9BILA</name>
<gene>
    <name evidence="2" type="ORF">PFISCL1PPCAC_1802</name>
</gene>
<keyword evidence="1" id="KW-1133">Transmembrane helix</keyword>
<accession>A0AAV5UTF6</accession>
<dbReference type="EMBL" id="BTSY01000001">
    <property type="protein sequence ID" value="GMT10505.1"/>
    <property type="molecule type" value="Genomic_DNA"/>
</dbReference>
<keyword evidence="1" id="KW-0472">Membrane</keyword>
<keyword evidence="1" id="KW-0812">Transmembrane</keyword>
<sequence>PFRSTSLPSSILRSVQLCIQLVSILIFVRVLRSKSMEEYSYTMEMHQSQISDRSMRFVGRLVQRRTMRWETIRRWFPSMVE</sequence>
<evidence type="ECO:0000313" key="2">
    <source>
        <dbReference type="EMBL" id="GMT10505.1"/>
    </source>
</evidence>
<evidence type="ECO:0000313" key="3">
    <source>
        <dbReference type="Proteomes" id="UP001432322"/>
    </source>
</evidence>
<feature type="non-terminal residue" evidence="2">
    <location>
        <position position="1"/>
    </location>
</feature>
<proteinExistence type="predicted"/>
<comment type="caution">
    <text evidence="2">The sequence shown here is derived from an EMBL/GenBank/DDBJ whole genome shotgun (WGS) entry which is preliminary data.</text>
</comment>